<organism evidence="3 4">
    <name type="scientific">Falsiroseomonas bella</name>
    <dbReference type="NCBI Taxonomy" id="2184016"/>
    <lineage>
        <taxon>Bacteria</taxon>
        <taxon>Pseudomonadati</taxon>
        <taxon>Pseudomonadota</taxon>
        <taxon>Alphaproteobacteria</taxon>
        <taxon>Acetobacterales</taxon>
        <taxon>Roseomonadaceae</taxon>
        <taxon>Falsiroseomonas</taxon>
    </lineage>
</organism>
<dbReference type="EMBL" id="QGNA01000004">
    <property type="protein sequence ID" value="PWS35914.1"/>
    <property type="molecule type" value="Genomic_DNA"/>
</dbReference>
<comment type="caution">
    <text evidence="3">The sequence shown here is derived from an EMBL/GenBank/DDBJ whole genome shotgun (WGS) entry which is preliminary data.</text>
</comment>
<dbReference type="CDD" id="cd05233">
    <property type="entry name" value="SDR_c"/>
    <property type="match status" value="1"/>
</dbReference>
<evidence type="ECO:0008006" key="5">
    <source>
        <dbReference type="Google" id="ProtNLM"/>
    </source>
</evidence>
<proteinExistence type="inferred from homology"/>
<evidence type="ECO:0000313" key="3">
    <source>
        <dbReference type="EMBL" id="PWS35914.1"/>
    </source>
</evidence>
<dbReference type="PANTHER" id="PTHR43639">
    <property type="entry name" value="OXIDOREDUCTASE, SHORT-CHAIN DEHYDROGENASE/REDUCTASE FAMILY (AFU_ORTHOLOGUE AFUA_5G02870)"/>
    <property type="match status" value="1"/>
</dbReference>
<dbReference type="GO" id="GO:0016491">
    <property type="term" value="F:oxidoreductase activity"/>
    <property type="evidence" value="ECO:0007669"/>
    <property type="project" value="UniProtKB-KW"/>
</dbReference>
<dbReference type="SUPFAM" id="SSF51735">
    <property type="entry name" value="NAD(P)-binding Rossmann-fold domains"/>
    <property type="match status" value="1"/>
</dbReference>
<keyword evidence="4" id="KW-1185">Reference proteome</keyword>
<dbReference type="FunFam" id="3.40.50.720:FF:000084">
    <property type="entry name" value="Short-chain dehydrogenase reductase"/>
    <property type="match status" value="1"/>
</dbReference>
<protein>
    <recommendedName>
        <fullName evidence="5">Short-chain dehydrogenase</fullName>
    </recommendedName>
</protein>
<evidence type="ECO:0000256" key="1">
    <source>
        <dbReference type="ARBA" id="ARBA00006484"/>
    </source>
</evidence>
<sequence>MTQPGPVALITGASSPVGIGAAIARRLAHHGWRLLLVAEGPEASLAGVVAECRAIARDPGKVEGLIADLREASAAEAMVARALDAFGRVDALVNNAGMRLSKPFGSFTATEFDEVVAVNLRAPFLTSQAVLPAMRRQGGGRIVHVASQLASVAAQDRALYGLTKAALIHLTKCMALELAPENILVNAVSPGPTATAPILSGAHDRPGVAEDRLRRVPAGRLGRPEEIAEVVAFLLTTEATFLLGHDIVVDGGYTLH</sequence>
<reference evidence="4" key="1">
    <citation type="submission" date="2018-05" db="EMBL/GenBank/DDBJ databases">
        <authorList>
            <person name="Du Z."/>
            <person name="Wang X."/>
        </authorList>
    </citation>
    <scope>NUCLEOTIDE SEQUENCE [LARGE SCALE GENOMIC DNA]</scope>
    <source>
        <strain evidence="4">CQN31</strain>
    </source>
</reference>
<comment type="similarity">
    <text evidence="1">Belongs to the short-chain dehydrogenases/reductases (SDR) family.</text>
</comment>
<accession>A0A317FA01</accession>
<dbReference type="PANTHER" id="PTHR43639:SF1">
    <property type="entry name" value="SHORT-CHAIN DEHYDROGENASE_REDUCTASE FAMILY PROTEIN"/>
    <property type="match status" value="1"/>
</dbReference>
<dbReference type="Pfam" id="PF13561">
    <property type="entry name" value="adh_short_C2"/>
    <property type="match status" value="1"/>
</dbReference>
<dbReference type="AlphaFoldDB" id="A0A317FA01"/>
<evidence type="ECO:0000313" key="4">
    <source>
        <dbReference type="Proteomes" id="UP000245765"/>
    </source>
</evidence>
<dbReference type="RefSeq" id="WP_109872280.1">
    <property type="nucleotide sequence ID" value="NZ_QGNA01000004.1"/>
</dbReference>
<dbReference type="OrthoDB" id="9789398at2"/>
<dbReference type="InterPro" id="IPR002347">
    <property type="entry name" value="SDR_fam"/>
</dbReference>
<dbReference type="PRINTS" id="PR00081">
    <property type="entry name" value="GDHRDH"/>
</dbReference>
<name>A0A317FA01_9PROT</name>
<gene>
    <name evidence="3" type="ORF">DFH01_20340</name>
</gene>
<dbReference type="Proteomes" id="UP000245765">
    <property type="component" value="Unassembled WGS sequence"/>
</dbReference>
<evidence type="ECO:0000256" key="2">
    <source>
        <dbReference type="ARBA" id="ARBA00023002"/>
    </source>
</evidence>
<dbReference type="InterPro" id="IPR036291">
    <property type="entry name" value="NAD(P)-bd_dom_sf"/>
</dbReference>
<keyword evidence="2" id="KW-0560">Oxidoreductase</keyword>
<dbReference type="Gene3D" id="3.40.50.720">
    <property type="entry name" value="NAD(P)-binding Rossmann-like Domain"/>
    <property type="match status" value="1"/>
</dbReference>
<dbReference type="PRINTS" id="PR00080">
    <property type="entry name" value="SDRFAMILY"/>
</dbReference>